<dbReference type="AlphaFoldDB" id="A0A843WTG6"/>
<organism evidence="2 3">
    <name type="scientific">Colocasia esculenta</name>
    <name type="common">Wild taro</name>
    <name type="synonym">Arum esculentum</name>
    <dbReference type="NCBI Taxonomy" id="4460"/>
    <lineage>
        <taxon>Eukaryota</taxon>
        <taxon>Viridiplantae</taxon>
        <taxon>Streptophyta</taxon>
        <taxon>Embryophyta</taxon>
        <taxon>Tracheophyta</taxon>
        <taxon>Spermatophyta</taxon>
        <taxon>Magnoliopsida</taxon>
        <taxon>Liliopsida</taxon>
        <taxon>Araceae</taxon>
        <taxon>Aroideae</taxon>
        <taxon>Colocasieae</taxon>
        <taxon>Colocasia</taxon>
    </lineage>
</organism>
<evidence type="ECO:0000256" key="1">
    <source>
        <dbReference type="SAM" id="MobiDB-lite"/>
    </source>
</evidence>
<dbReference type="Proteomes" id="UP000652761">
    <property type="component" value="Unassembled WGS sequence"/>
</dbReference>
<feature type="region of interest" description="Disordered" evidence="1">
    <location>
        <begin position="36"/>
        <end position="65"/>
    </location>
</feature>
<reference evidence="2" key="1">
    <citation type="submission" date="2017-07" db="EMBL/GenBank/DDBJ databases">
        <title>Taro Niue Genome Assembly and Annotation.</title>
        <authorList>
            <person name="Atibalentja N."/>
            <person name="Keating K."/>
            <person name="Fields C.J."/>
        </authorList>
    </citation>
    <scope>NUCLEOTIDE SEQUENCE</scope>
    <source>
        <strain evidence="2">Niue_2</strain>
        <tissue evidence="2">Leaf</tissue>
    </source>
</reference>
<comment type="caution">
    <text evidence="2">The sequence shown here is derived from an EMBL/GenBank/DDBJ whole genome shotgun (WGS) entry which is preliminary data.</text>
</comment>
<evidence type="ECO:0000313" key="3">
    <source>
        <dbReference type="Proteomes" id="UP000652761"/>
    </source>
</evidence>
<evidence type="ECO:0000313" key="2">
    <source>
        <dbReference type="EMBL" id="MQM13389.1"/>
    </source>
</evidence>
<proteinExistence type="predicted"/>
<keyword evidence="3" id="KW-1185">Reference proteome</keyword>
<feature type="compositionally biased region" description="Basic and acidic residues" evidence="1">
    <location>
        <begin position="36"/>
        <end position="64"/>
    </location>
</feature>
<accession>A0A843WTG6</accession>
<name>A0A843WTG6_COLES</name>
<dbReference type="EMBL" id="NMUH01005674">
    <property type="protein sequence ID" value="MQM13389.1"/>
    <property type="molecule type" value="Genomic_DNA"/>
</dbReference>
<gene>
    <name evidence="2" type="ORF">Taro_046314</name>
</gene>
<sequence length="111" mass="12671">MCSCEELGIMPSVSVWFGYHTSDSYIHPLHTEAHTTQRKEYNTHEHDDSNTLEHDDSNTLEHDSSNTLKLDQVDTQFYALEQKGFLCVLIFVFITPSCQHCLGFLEGFGVT</sequence>
<protein>
    <submittedName>
        <fullName evidence="2">Uncharacterized protein</fullName>
    </submittedName>
</protein>